<dbReference type="AlphaFoldDB" id="A0A9P6AZF9"/>
<organism evidence="2 3">
    <name type="scientific">Hydnum rufescens UP504</name>
    <dbReference type="NCBI Taxonomy" id="1448309"/>
    <lineage>
        <taxon>Eukaryota</taxon>
        <taxon>Fungi</taxon>
        <taxon>Dikarya</taxon>
        <taxon>Basidiomycota</taxon>
        <taxon>Agaricomycotina</taxon>
        <taxon>Agaricomycetes</taxon>
        <taxon>Cantharellales</taxon>
        <taxon>Hydnaceae</taxon>
        <taxon>Hydnum</taxon>
    </lineage>
</organism>
<keyword evidence="3" id="KW-1185">Reference proteome</keyword>
<dbReference type="EMBL" id="MU128963">
    <property type="protein sequence ID" value="KAF9514200.1"/>
    <property type="molecule type" value="Genomic_DNA"/>
</dbReference>
<feature type="region of interest" description="Disordered" evidence="1">
    <location>
        <begin position="1"/>
        <end position="62"/>
    </location>
</feature>
<comment type="caution">
    <text evidence="2">The sequence shown here is derived from an EMBL/GenBank/DDBJ whole genome shotgun (WGS) entry which is preliminary data.</text>
</comment>
<name>A0A9P6AZF9_9AGAM</name>
<evidence type="ECO:0000313" key="2">
    <source>
        <dbReference type="EMBL" id="KAF9514200.1"/>
    </source>
</evidence>
<dbReference type="Proteomes" id="UP000886523">
    <property type="component" value="Unassembled WGS sequence"/>
</dbReference>
<proteinExistence type="predicted"/>
<evidence type="ECO:0000313" key="3">
    <source>
        <dbReference type="Proteomes" id="UP000886523"/>
    </source>
</evidence>
<accession>A0A9P6AZF9</accession>
<protein>
    <submittedName>
        <fullName evidence="2">Uncharacterized protein</fullName>
    </submittedName>
</protein>
<reference evidence="2" key="1">
    <citation type="journal article" date="2020" name="Nat. Commun.">
        <title>Large-scale genome sequencing of mycorrhizal fungi provides insights into the early evolution of symbiotic traits.</title>
        <authorList>
            <person name="Miyauchi S."/>
            <person name="Kiss E."/>
            <person name="Kuo A."/>
            <person name="Drula E."/>
            <person name="Kohler A."/>
            <person name="Sanchez-Garcia M."/>
            <person name="Morin E."/>
            <person name="Andreopoulos B."/>
            <person name="Barry K.W."/>
            <person name="Bonito G."/>
            <person name="Buee M."/>
            <person name="Carver A."/>
            <person name="Chen C."/>
            <person name="Cichocki N."/>
            <person name="Clum A."/>
            <person name="Culley D."/>
            <person name="Crous P.W."/>
            <person name="Fauchery L."/>
            <person name="Girlanda M."/>
            <person name="Hayes R.D."/>
            <person name="Keri Z."/>
            <person name="LaButti K."/>
            <person name="Lipzen A."/>
            <person name="Lombard V."/>
            <person name="Magnuson J."/>
            <person name="Maillard F."/>
            <person name="Murat C."/>
            <person name="Nolan M."/>
            <person name="Ohm R.A."/>
            <person name="Pangilinan J."/>
            <person name="Pereira M.F."/>
            <person name="Perotto S."/>
            <person name="Peter M."/>
            <person name="Pfister S."/>
            <person name="Riley R."/>
            <person name="Sitrit Y."/>
            <person name="Stielow J.B."/>
            <person name="Szollosi G."/>
            <person name="Zifcakova L."/>
            <person name="Stursova M."/>
            <person name="Spatafora J.W."/>
            <person name="Tedersoo L."/>
            <person name="Vaario L.M."/>
            <person name="Yamada A."/>
            <person name="Yan M."/>
            <person name="Wang P."/>
            <person name="Xu J."/>
            <person name="Bruns T."/>
            <person name="Baldrian P."/>
            <person name="Vilgalys R."/>
            <person name="Dunand C."/>
            <person name="Henrissat B."/>
            <person name="Grigoriev I.V."/>
            <person name="Hibbett D."/>
            <person name="Nagy L.G."/>
            <person name="Martin F.M."/>
        </authorList>
    </citation>
    <scope>NUCLEOTIDE SEQUENCE</scope>
    <source>
        <strain evidence="2">UP504</strain>
    </source>
</reference>
<gene>
    <name evidence="2" type="ORF">BS47DRAFT_1343285</name>
</gene>
<sequence length="155" mass="17310">MVAQDPKTQEPASVKGPVFPKRSRMQKDTSHNGLEPDEPPDSSMSMRLELSARPSHSKQPVATVAIVTTEKFMRTGNGDVSVSTATVREKPESITRFMQTSHPTSVTDSNIRRPPPREYLLQGIMAQALSHTGARNTTMQGHTNIRKIESRWRRC</sequence>
<evidence type="ECO:0000256" key="1">
    <source>
        <dbReference type="SAM" id="MobiDB-lite"/>
    </source>
</evidence>